<sequence>MRIVEPTRRVAKRSFLVLLFQCAEPKRTDQIGGEKEYSAYRREVPRSCTMSPNDPKHDDVEGSMSVNGSNGSPVGHQDDIGSLNDVNEPHAIDLHLMGSIGAIRLHLTKGNAVLHITSTMLKLFQLKGVYNGLAHEDPNEHFRNFVNGGNQGLARDEVLKDRDREWRDRKPNLKDGEKDRYIRPYERQKPKDL</sequence>
<protein>
    <submittedName>
        <fullName evidence="2">Uncharacterized protein</fullName>
    </submittedName>
</protein>
<reference evidence="3" key="1">
    <citation type="journal article" date="2011" name="Nature">
        <title>Genome sequence and analysis of the tuber crop potato.</title>
        <authorList>
            <consortium name="The Potato Genome Sequencing Consortium"/>
        </authorList>
    </citation>
    <scope>NUCLEOTIDE SEQUENCE [LARGE SCALE GENOMIC DNA]</scope>
    <source>
        <strain evidence="3">cv. DM1-3 516 R44</strain>
    </source>
</reference>
<name>M1DI25_SOLTU</name>
<dbReference type="Proteomes" id="UP000011115">
    <property type="component" value="Unassembled WGS sequence"/>
</dbReference>
<dbReference type="EnsemblPlants" id="PGSC0003DMT400089395">
    <property type="protein sequence ID" value="PGSC0003DMT400089395"/>
    <property type="gene ID" value="PGSC0003DMG400038966"/>
</dbReference>
<feature type="region of interest" description="Disordered" evidence="1">
    <location>
        <begin position="163"/>
        <end position="193"/>
    </location>
</feature>
<accession>M1DI25</accession>
<proteinExistence type="predicted"/>
<feature type="region of interest" description="Disordered" evidence="1">
    <location>
        <begin position="46"/>
        <end position="71"/>
    </location>
</feature>
<dbReference type="Gramene" id="PGSC0003DMT400089395">
    <property type="protein sequence ID" value="PGSC0003DMT400089395"/>
    <property type="gene ID" value="PGSC0003DMG400038966"/>
</dbReference>
<dbReference type="InParanoid" id="M1DI25"/>
<organism evidence="2 3">
    <name type="scientific">Solanum tuberosum</name>
    <name type="common">Potato</name>
    <dbReference type="NCBI Taxonomy" id="4113"/>
    <lineage>
        <taxon>Eukaryota</taxon>
        <taxon>Viridiplantae</taxon>
        <taxon>Streptophyta</taxon>
        <taxon>Embryophyta</taxon>
        <taxon>Tracheophyta</taxon>
        <taxon>Spermatophyta</taxon>
        <taxon>Magnoliopsida</taxon>
        <taxon>eudicotyledons</taxon>
        <taxon>Gunneridae</taxon>
        <taxon>Pentapetalae</taxon>
        <taxon>asterids</taxon>
        <taxon>lamiids</taxon>
        <taxon>Solanales</taxon>
        <taxon>Solanaceae</taxon>
        <taxon>Solanoideae</taxon>
        <taxon>Solaneae</taxon>
        <taxon>Solanum</taxon>
    </lineage>
</organism>
<dbReference type="AlphaFoldDB" id="M1DI25"/>
<keyword evidence="3" id="KW-1185">Reference proteome</keyword>
<reference evidence="2" key="2">
    <citation type="submission" date="2015-06" db="UniProtKB">
        <authorList>
            <consortium name="EnsemblPlants"/>
        </authorList>
    </citation>
    <scope>IDENTIFICATION</scope>
    <source>
        <strain evidence="2">DM1-3 516 R44</strain>
    </source>
</reference>
<dbReference type="PaxDb" id="4113-PGSC0003DMT400089395"/>
<evidence type="ECO:0000313" key="2">
    <source>
        <dbReference type="EnsemblPlants" id="PGSC0003DMT400089395"/>
    </source>
</evidence>
<dbReference type="HOGENOM" id="CLU_1411011_0_0_1"/>
<evidence type="ECO:0000256" key="1">
    <source>
        <dbReference type="SAM" id="MobiDB-lite"/>
    </source>
</evidence>
<evidence type="ECO:0000313" key="3">
    <source>
        <dbReference type="Proteomes" id="UP000011115"/>
    </source>
</evidence>